<dbReference type="PROSITE" id="PS00122">
    <property type="entry name" value="CARBOXYLESTERASE_B_1"/>
    <property type="match status" value="1"/>
</dbReference>
<dbReference type="EC" id="3.1.1.-" evidence="3"/>
<dbReference type="InParanoid" id="A0A151GJD5"/>
<dbReference type="ESTHER" id="9hypo-a0a151gjd5">
    <property type="family name" value="Fungal_carboxylesterase_lipase"/>
</dbReference>
<evidence type="ECO:0000256" key="1">
    <source>
        <dbReference type="ARBA" id="ARBA00005964"/>
    </source>
</evidence>
<dbReference type="PANTHER" id="PTHR43918">
    <property type="entry name" value="ACETYLCHOLINESTERASE"/>
    <property type="match status" value="1"/>
</dbReference>
<dbReference type="Gene3D" id="3.40.50.1820">
    <property type="entry name" value="alpha/beta hydrolase"/>
    <property type="match status" value="1"/>
</dbReference>
<sequence length="545" mass="58665">MTKTRINRLFILLPSAVAVVSASYAVAPQAALVSGTITGKSTILRGANGAVNSFLGIPYAEKPQRFGLAVPPKPWKLPLNTSSFGSSCIQYIIKTDTGPGQDILDELFNSHPPESEDCLSINAFAPANPAPPEGRPVVVYIPGGGFQLGNGLIDLSGFAAYEDIVAFTFNYRTNIFGFPNTHDIPVSQRNLGLHDQRLALDWVQANAKAFGGDPGRVTIWGESAGAMSTDLRLLAYADIHPPPFQGAILSSGQMSFGLLSTARSAHDERAWNAVSARVGCSGSKDRLTCMRNVPAATLLKGLEESNQTFMPVADHFTVPGGRAMRWRQGRVSKVPTLMTTVAEEGLSLVNRNISIERFLQAYLPPPLATVRRQQRIVDYYRKKQGLVSDFDVAAAIYTDLVWQCPQQMLANASASVTNPPVWRGYFNVSIAELLPSKFRFLGKCHGADVLLLFATPTLESLPVSAPLYAFANYFRAVIGRFVRNPGGGPGWPAVGSSYAPFDVASLGDVGAEHTAGSTPVNRTTLDANCNLFRDILSAVPEVLHG</sequence>
<dbReference type="STRING" id="98403.A0A151GJD5"/>
<feature type="signal peptide" evidence="3">
    <location>
        <begin position="1"/>
        <end position="22"/>
    </location>
</feature>
<dbReference type="InterPro" id="IPR050654">
    <property type="entry name" value="AChE-related_enzymes"/>
</dbReference>
<dbReference type="EMBL" id="LAYC01000002">
    <property type="protein sequence ID" value="KYK57207.1"/>
    <property type="molecule type" value="Genomic_DNA"/>
</dbReference>
<evidence type="ECO:0000256" key="2">
    <source>
        <dbReference type="ARBA" id="ARBA00022801"/>
    </source>
</evidence>
<keyword evidence="3" id="KW-0732">Signal</keyword>
<proteinExistence type="inferred from homology"/>
<dbReference type="AlphaFoldDB" id="A0A151GJD5"/>
<dbReference type="RefSeq" id="XP_040656559.1">
    <property type="nucleotide sequence ID" value="XM_040801526.1"/>
</dbReference>
<name>A0A151GJD5_DRECN</name>
<keyword evidence="2 3" id="KW-0378">Hydrolase</keyword>
<dbReference type="Proteomes" id="UP000076580">
    <property type="component" value="Chromosome 02"/>
</dbReference>
<feature type="domain" description="Carboxylesterase type B" evidence="4">
    <location>
        <begin position="30"/>
        <end position="483"/>
    </location>
</feature>
<keyword evidence="6" id="KW-1185">Reference proteome</keyword>
<protein>
    <recommendedName>
        <fullName evidence="3">Carboxylic ester hydrolase</fullName>
        <ecNumber evidence="3">3.1.1.-</ecNumber>
    </recommendedName>
</protein>
<dbReference type="InterPro" id="IPR019826">
    <property type="entry name" value="Carboxylesterase_B_AS"/>
</dbReference>
<evidence type="ECO:0000256" key="3">
    <source>
        <dbReference type="RuleBase" id="RU361235"/>
    </source>
</evidence>
<reference evidence="5 6" key="1">
    <citation type="journal article" date="2016" name="Sci. Rep.">
        <title>Insights into Adaptations to a Near-Obligate Nematode Endoparasitic Lifestyle from the Finished Genome of Drechmeria coniospora.</title>
        <authorList>
            <person name="Zhang L."/>
            <person name="Zhou Z."/>
            <person name="Guo Q."/>
            <person name="Fokkens L."/>
            <person name="Miskei M."/>
            <person name="Pocsi I."/>
            <person name="Zhang W."/>
            <person name="Chen M."/>
            <person name="Wang L."/>
            <person name="Sun Y."/>
            <person name="Donzelli B.G."/>
            <person name="Gibson D.M."/>
            <person name="Nelson D.R."/>
            <person name="Luo J.G."/>
            <person name="Rep M."/>
            <person name="Liu H."/>
            <person name="Yang S."/>
            <person name="Wang J."/>
            <person name="Krasnoff S.B."/>
            <person name="Xu Y."/>
            <person name="Molnar I."/>
            <person name="Lin M."/>
        </authorList>
    </citation>
    <scope>NUCLEOTIDE SEQUENCE [LARGE SCALE GENOMIC DNA]</scope>
    <source>
        <strain evidence="5 6">ARSEF 6962</strain>
    </source>
</reference>
<dbReference type="Pfam" id="PF00135">
    <property type="entry name" value="COesterase"/>
    <property type="match status" value="1"/>
</dbReference>
<comment type="similarity">
    <text evidence="1 3">Belongs to the type-B carboxylesterase/lipase family.</text>
</comment>
<evidence type="ECO:0000313" key="6">
    <source>
        <dbReference type="Proteomes" id="UP000076580"/>
    </source>
</evidence>
<dbReference type="PANTHER" id="PTHR43918:SF4">
    <property type="entry name" value="CARBOXYLIC ESTER HYDROLASE"/>
    <property type="match status" value="1"/>
</dbReference>
<dbReference type="InterPro" id="IPR029058">
    <property type="entry name" value="AB_hydrolase_fold"/>
</dbReference>
<accession>A0A151GJD5</accession>
<organism evidence="5 6">
    <name type="scientific">Drechmeria coniospora</name>
    <name type="common">Nematophagous fungus</name>
    <name type="synonym">Meria coniospora</name>
    <dbReference type="NCBI Taxonomy" id="98403"/>
    <lineage>
        <taxon>Eukaryota</taxon>
        <taxon>Fungi</taxon>
        <taxon>Dikarya</taxon>
        <taxon>Ascomycota</taxon>
        <taxon>Pezizomycotina</taxon>
        <taxon>Sordariomycetes</taxon>
        <taxon>Hypocreomycetidae</taxon>
        <taxon>Hypocreales</taxon>
        <taxon>Ophiocordycipitaceae</taxon>
        <taxon>Drechmeria</taxon>
    </lineage>
</organism>
<dbReference type="InterPro" id="IPR002018">
    <property type="entry name" value="CarbesteraseB"/>
</dbReference>
<comment type="caution">
    <text evidence="5">The sequence shown here is derived from an EMBL/GenBank/DDBJ whole genome shotgun (WGS) entry which is preliminary data.</text>
</comment>
<evidence type="ECO:0000259" key="4">
    <source>
        <dbReference type="Pfam" id="PF00135"/>
    </source>
</evidence>
<dbReference type="GeneID" id="63716857"/>
<evidence type="ECO:0000313" key="5">
    <source>
        <dbReference type="EMBL" id="KYK57207.1"/>
    </source>
</evidence>
<feature type="chain" id="PRO_5007358731" description="Carboxylic ester hydrolase" evidence="3">
    <location>
        <begin position="23"/>
        <end position="545"/>
    </location>
</feature>
<dbReference type="SUPFAM" id="SSF53474">
    <property type="entry name" value="alpha/beta-Hydrolases"/>
    <property type="match status" value="1"/>
</dbReference>
<gene>
    <name evidence="5" type="ORF">DCS_04214</name>
</gene>
<dbReference type="GO" id="GO:0052689">
    <property type="term" value="F:carboxylic ester hydrolase activity"/>
    <property type="evidence" value="ECO:0007669"/>
    <property type="project" value="TreeGrafter"/>
</dbReference>